<evidence type="ECO:0000256" key="1">
    <source>
        <dbReference type="SAM" id="MobiDB-lite"/>
    </source>
</evidence>
<dbReference type="AlphaFoldDB" id="A0A089XFI4"/>
<proteinExistence type="predicted"/>
<sequence length="61" mass="7114">MYVHEYQQMRSAELIRRAEEERLAREVARGRRAGRREAAARTAESESHSSGSRRLRLTRTA</sequence>
<dbReference type="HOGENOM" id="CLU_180848_1_0_11"/>
<dbReference type="STRING" id="1907.SGLAU_23640"/>
<feature type="region of interest" description="Disordered" evidence="1">
    <location>
        <begin position="27"/>
        <end position="61"/>
    </location>
</feature>
<reference evidence="3" key="1">
    <citation type="journal article" date="2015" name="J. Biotechnol.">
        <title>Complete genome sequence of the actinobacterium Streptomyces glaucescens GLA.O (DSM 40922) consisting of a linear chromosome and one linear plasmid.</title>
        <authorList>
            <person name="Ortseifen V."/>
            <person name="Winkler A."/>
            <person name="Albersmeier A."/>
            <person name="Wendler S."/>
            <person name="Puhler A."/>
            <person name="Kalinowski J."/>
            <person name="Ruckert C."/>
        </authorList>
    </citation>
    <scope>NUCLEOTIDE SEQUENCE [LARGE SCALE GENOMIC DNA]</scope>
    <source>
        <strain evidence="3">DSM 40922 / GLA O</strain>
    </source>
</reference>
<organism evidence="2 3">
    <name type="scientific">Streptomyces glaucescens</name>
    <dbReference type="NCBI Taxonomy" id="1907"/>
    <lineage>
        <taxon>Bacteria</taxon>
        <taxon>Bacillati</taxon>
        <taxon>Actinomycetota</taxon>
        <taxon>Actinomycetes</taxon>
        <taxon>Kitasatosporales</taxon>
        <taxon>Streptomycetaceae</taxon>
        <taxon>Streptomyces</taxon>
    </lineage>
</organism>
<feature type="compositionally biased region" description="Basic and acidic residues" evidence="1">
    <location>
        <begin position="27"/>
        <end position="47"/>
    </location>
</feature>
<dbReference type="Proteomes" id="UP000029482">
    <property type="component" value="Chromosome"/>
</dbReference>
<name>A0A089XFI4_STRGA</name>
<accession>A0A089XFI4</accession>
<protein>
    <submittedName>
        <fullName evidence="2">Uncharacterized protein</fullName>
    </submittedName>
</protein>
<feature type="compositionally biased region" description="Basic residues" evidence="1">
    <location>
        <begin position="51"/>
        <end position="61"/>
    </location>
</feature>
<keyword evidence="3" id="KW-1185">Reference proteome</keyword>
<evidence type="ECO:0000313" key="2">
    <source>
        <dbReference type="EMBL" id="AIS00677.1"/>
    </source>
</evidence>
<dbReference type="EMBL" id="CP009438">
    <property type="protein sequence ID" value="AIS00677.1"/>
    <property type="molecule type" value="Genomic_DNA"/>
</dbReference>
<evidence type="ECO:0000313" key="3">
    <source>
        <dbReference type="Proteomes" id="UP000029482"/>
    </source>
</evidence>
<dbReference type="KEGG" id="sgu:SGLAU_23640"/>
<gene>
    <name evidence="2" type="ORF">SGLAU_23640</name>
</gene>